<protein>
    <recommendedName>
        <fullName evidence="3">Phage protein</fullName>
    </recommendedName>
</protein>
<dbReference type="RefSeq" id="WP_191703639.1">
    <property type="nucleotide sequence ID" value="NZ_JACSPW010000006.1"/>
</dbReference>
<reference evidence="1 2" key="1">
    <citation type="submission" date="2020-08" db="EMBL/GenBank/DDBJ databases">
        <title>A Genomic Blueprint of the Chicken Gut Microbiome.</title>
        <authorList>
            <person name="Gilroy R."/>
            <person name="Ravi A."/>
            <person name="Getino M."/>
            <person name="Pursley I."/>
            <person name="Horton D.L."/>
            <person name="Alikhan N.-F."/>
            <person name="Baker D."/>
            <person name="Gharbi K."/>
            <person name="Hall N."/>
            <person name="Watson M."/>
            <person name="Adriaenssens E.M."/>
            <person name="Foster-Nyarko E."/>
            <person name="Jarju S."/>
            <person name="Secka A."/>
            <person name="Antonio M."/>
            <person name="Oren A."/>
            <person name="Chaudhuri R."/>
            <person name="La Ragione R.M."/>
            <person name="Hildebrand F."/>
            <person name="Pallen M.J."/>
        </authorList>
    </citation>
    <scope>NUCLEOTIDE SEQUENCE [LARGE SCALE GENOMIC DNA]</scope>
    <source>
        <strain evidence="1 2">Sa1YVA6</strain>
    </source>
</reference>
<evidence type="ECO:0000313" key="1">
    <source>
        <dbReference type="EMBL" id="MBD8033063.1"/>
    </source>
</evidence>
<sequence length="57" mass="6935">MIELEKYEKLRSYIEQQIMEEQNNLNSVGLAEKLAKQMQLHFLFQMKDKMNQLDEED</sequence>
<comment type="caution">
    <text evidence="1">The sequence shown here is derived from an EMBL/GenBank/DDBJ whole genome shotgun (WGS) entry which is preliminary data.</text>
</comment>
<accession>A0ABR8XM91</accession>
<dbReference type="EMBL" id="JACSPW010000006">
    <property type="protein sequence ID" value="MBD8033063.1"/>
    <property type="molecule type" value="Genomic_DNA"/>
</dbReference>
<evidence type="ECO:0008006" key="3">
    <source>
        <dbReference type="Google" id="ProtNLM"/>
    </source>
</evidence>
<gene>
    <name evidence="1" type="ORF">H9632_08285</name>
</gene>
<evidence type="ECO:0000313" key="2">
    <source>
        <dbReference type="Proteomes" id="UP000600565"/>
    </source>
</evidence>
<keyword evidence="2" id="KW-1185">Reference proteome</keyword>
<organism evidence="1 2">
    <name type="scientific">Solibacillus merdavium</name>
    <dbReference type="NCBI Taxonomy" id="2762218"/>
    <lineage>
        <taxon>Bacteria</taxon>
        <taxon>Bacillati</taxon>
        <taxon>Bacillota</taxon>
        <taxon>Bacilli</taxon>
        <taxon>Bacillales</taxon>
        <taxon>Caryophanaceae</taxon>
        <taxon>Solibacillus</taxon>
    </lineage>
</organism>
<dbReference type="Proteomes" id="UP000600565">
    <property type="component" value="Unassembled WGS sequence"/>
</dbReference>
<proteinExistence type="predicted"/>
<name>A0ABR8XM91_9BACL</name>